<evidence type="ECO:0000313" key="1">
    <source>
        <dbReference type="EMBL" id="MPN52277.1"/>
    </source>
</evidence>
<gene>
    <name evidence="1" type="ORF">SDC9_199933</name>
</gene>
<name>A0A645ILZ4_9ZZZZ</name>
<proteinExistence type="predicted"/>
<organism evidence="1">
    <name type="scientific">bioreactor metagenome</name>
    <dbReference type="NCBI Taxonomy" id="1076179"/>
    <lineage>
        <taxon>unclassified sequences</taxon>
        <taxon>metagenomes</taxon>
        <taxon>ecological metagenomes</taxon>
    </lineage>
</organism>
<accession>A0A645ILZ4</accession>
<dbReference type="AlphaFoldDB" id="A0A645ILZ4"/>
<dbReference type="InterPro" id="IPR002933">
    <property type="entry name" value="Peptidase_M20"/>
</dbReference>
<protein>
    <recommendedName>
        <fullName evidence="2">Succinyl-diaminopimelate desuccinylase</fullName>
    </recommendedName>
</protein>
<dbReference type="Gene3D" id="3.30.70.360">
    <property type="match status" value="1"/>
</dbReference>
<comment type="caution">
    <text evidence="1">The sequence shown here is derived from an EMBL/GenBank/DDBJ whole genome shotgun (WGS) entry which is preliminary data.</text>
</comment>
<dbReference type="GO" id="GO:0016787">
    <property type="term" value="F:hydrolase activity"/>
    <property type="evidence" value="ECO:0007669"/>
    <property type="project" value="InterPro"/>
</dbReference>
<sequence length="135" mass="15267">MPGRDVFCFDCRVLPNIPLEEVLKVVDAEIRKVQDRRNVNVNYEFLQREQAPAPTPPDSPVVEILREAIRNVYGLEPHVGGVGGGTCAKYFRDEGIPAVVWCQESDVAHMPNEYAEIDHMINEAKVFALMMLKKN</sequence>
<dbReference type="EMBL" id="VSSQ01118233">
    <property type="protein sequence ID" value="MPN52277.1"/>
    <property type="molecule type" value="Genomic_DNA"/>
</dbReference>
<dbReference type="SUPFAM" id="SSF53187">
    <property type="entry name" value="Zn-dependent exopeptidases"/>
    <property type="match status" value="1"/>
</dbReference>
<dbReference type="InterPro" id="IPR050072">
    <property type="entry name" value="Peptidase_M20A"/>
</dbReference>
<reference evidence="1" key="1">
    <citation type="submission" date="2019-08" db="EMBL/GenBank/DDBJ databases">
        <authorList>
            <person name="Kucharzyk K."/>
            <person name="Murdoch R.W."/>
            <person name="Higgins S."/>
            <person name="Loffler F."/>
        </authorList>
    </citation>
    <scope>NUCLEOTIDE SEQUENCE</scope>
</reference>
<dbReference type="PANTHER" id="PTHR43808">
    <property type="entry name" value="ACETYLORNITHINE DEACETYLASE"/>
    <property type="match status" value="1"/>
</dbReference>
<dbReference type="Pfam" id="PF01546">
    <property type="entry name" value="Peptidase_M20"/>
    <property type="match status" value="1"/>
</dbReference>
<dbReference type="Gene3D" id="3.40.630.10">
    <property type="entry name" value="Zn peptidases"/>
    <property type="match status" value="1"/>
</dbReference>
<evidence type="ECO:0008006" key="2">
    <source>
        <dbReference type="Google" id="ProtNLM"/>
    </source>
</evidence>
<dbReference type="PANTHER" id="PTHR43808:SF32">
    <property type="entry name" value="ARGE_DAPE-RELATED DEACYLASE"/>
    <property type="match status" value="1"/>
</dbReference>